<dbReference type="InterPro" id="IPR036748">
    <property type="entry name" value="MTH938-like_sf"/>
</dbReference>
<dbReference type="RefSeq" id="WP_275682059.1">
    <property type="nucleotide sequence ID" value="NZ_JAJLJH010000002.1"/>
</dbReference>
<dbReference type="AlphaFoldDB" id="A0A9X2BZ68"/>
<dbReference type="PANTHER" id="PTHR21192">
    <property type="entry name" value="NUCLEAR PROTEIN E3-3"/>
    <property type="match status" value="1"/>
</dbReference>
<dbReference type="PANTHER" id="PTHR21192:SF2">
    <property type="entry name" value="NADH DEHYDROGENASE [UBIQUINONE] 1 ALPHA SUBCOMPLEX ASSEMBLY FACTOR 3"/>
    <property type="match status" value="1"/>
</dbReference>
<dbReference type="Proteomes" id="UP001139353">
    <property type="component" value="Unassembled WGS sequence"/>
</dbReference>
<name>A0A9X2BZ68_9BURK</name>
<dbReference type="Gene3D" id="3.40.1230.10">
    <property type="entry name" value="MTH938-like"/>
    <property type="match status" value="1"/>
</dbReference>
<dbReference type="Pfam" id="PF04430">
    <property type="entry name" value="DUF498"/>
    <property type="match status" value="1"/>
</dbReference>
<dbReference type="InterPro" id="IPR007523">
    <property type="entry name" value="NDUFAF3/AAMDC"/>
</dbReference>
<evidence type="ECO:0000313" key="1">
    <source>
        <dbReference type="EMBL" id="MCK9686027.1"/>
    </source>
</evidence>
<gene>
    <name evidence="1" type="ORF">LPC04_09940</name>
</gene>
<accession>A0A9X2BZ68</accession>
<proteinExistence type="predicted"/>
<organism evidence="1 2">
    <name type="scientific">Scleromatobacter humisilvae</name>
    <dbReference type="NCBI Taxonomy" id="2897159"/>
    <lineage>
        <taxon>Bacteria</taxon>
        <taxon>Pseudomonadati</taxon>
        <taxon>Pseudomonadota</taxon>
        <taxon>Betaproteobacteria</taxon>
        <taxon>Burkholderiales</taxon>
        <taxon>Sphaerotilaceae</taxon>
        <taxon>Scleromatobacter</taxon>
    </lineage>
</organism>
<dbReference type="CDD" id="cd05560">
    <property type="entry name" value="Xcc1710_like"/>
    <property type="match status" value="1"/>
</dbReference>
<comment type="caution">
    <text evidence="1">The sequence shown here is derived from an EMBL/GenBank/DDBJ whole genome shotgun (WGS) entry which is preliminary data.</text>
</comment>
<reference evidence="1" key="1">
    <citation type="submission" date="2021-11" db="EMBL/GenBank/DDBJ databases">
        <title>BS-T2-15 a new species belonging to the Comamonadaceae family isolated from the soil of a French oak forest.</title>
        <authorList>
            <person name="Mieszkin S."/>
            <person name="Alain K."/>
        </authorList>
    </citation>
    <scope>NUCLEOTIDE SEQUENCE</scope>
    <source>
        <strain evidence="1">BS-T2-15</strain>
    </source>
</reference>
<keyword evidence="2" id="KW-1185">Reference proteome</keyword>
<dbReference type="SUPFAM" id="SSF64076">
    <property type="entry name" value="MTH938-like"/>
    <property type="match status" value="1"/>
</dbReference>
<protein>
    <submittedName>
        <fullName evidence="1">Mth938-like domain-containing protein</fullName>
    </submittedName>
</protein>
<sequence length="126" mass="13832">MKFQPDTLDGVNNITRYDVDNLRVNADLHTKSVLVPWVGQARDWDASSVEQLTQAHFDAILAFDPEVVIFGSGPKLKFVSPALYRSLIDKRIGVETMDSGAACRTYTVLANEGRRVVAAILLTPAA</sequence>
<evidence type="ECO:0000313" key="2">
    <source>
        <dbReference type="Proteomes" id="UP001139353"/>
    </source>
</evidence>
<dbReference type="EMBL" id="JAJLJH010000002">
    <property type="protein sequence ID" value="MCK9686027.1"/>
    <property type="molecule type" value="Genomic_DNA"/>
</dbReference>